<proteinExistence type="predicted"/>
<dbReference type="InterPro" id="IPR005471">
    <property type="entry name" value="Tscrpt_reg_IclR_N"/>
</dbReference>
<dbReference type="Pfam" id="PF01614">
    <property type="entry name" value="IclR_C"/>
    <property type="match status" value="1"/>
</dbReference>
<sequence>MTGGAPGAGHGAAPAAASYSAPALEKGLDVLELLAGSAGPLTQSGIAAAQGRSVGQLFRVLLTLERRGYAVRTEEGGYVLSERLFDLAHRQAPRRGLLAAAAGPMRRLAEEIGQSCNLGVREGDVVRVLAQAESPSPFGFSVRVGAAFPLVDTVTGAVLRAFTSDASGQELDEIRRSGRGERSDSLHAGVTDVVVPVLGPDGAAVAALTVPYVSTSYSGVGIDAVRSAVERAAEEIGTALGRSAP</sequence>
<keyword evidence="2" id="KW-0238">DNA-binding</keyword>
<dbReference type="Proteomes" id="UP001321498">
    <property type="component" value="Chromosome"/>
</dbReference>
<evidence type="ECO:0000256" key="3">
    <source>
        <dbReference type="ARBA" id="ARBA00023163"/>
    </source>
</evidence>
<dbReference type="InterPro" id="IPR029016">
    <property type="entry name" value="GAF-like_dom_sf"/>
</dbReference>
<dbReference type="SUPFAM" id="SSF46785">
    <property type="entry name" value="Winged helix' DNA-binding domain"/>
    <property type="match status" value="1"/>
</dbReference>
<keyword evidence="7" id="KW-1185">Reference proteome</keyword>
<reference evidence="7" key="1">
    <citation type="journal article" date="2019" name="Int. J. Syst. Evol. Microbiol.">
        <title>The Global Catalogue of Microorganisms (GCM) 10K type strain sequencing project: providing services to taxonomists for standard genome sequencing and annotation.</title>
        <authorList>
            <consortium name="The Broad Institute Genomics Platform"/>
            <consortium name="The Broad Institute Genome Sequencing Center for Infectious Disease"/>
            <person name="Wu L."/>
            <person name="Ma J."/>
        </authorList>
    </citation>
    <scope>NUCLEOTIDE SEQUENCE [LARGE SCALE GENOMIC DNA]</scope>
    <source>
        <strain evidence="7">NBRC 108725</strain>
    </source>
</reference>
<organism evidence="6 7">
    <name type="scientific">Naasia aerilata</name>
    <dbReference type="NCBI Taxonomy" id="1162966"/>
    <lineage>
        <taxon>Bacteria</taxon>
        <taxon>Bacillati</taxon>
        <taxon>Actinomycetota</taxon>
        <taxon>Actinomycetes</taxon>
        <taxon>Micrococcales</taxon>
        <taxon>Microbacteriaceae</taxon>
        <taxon>Naasia</taxon>
    </lineage>
</organism>
<dbReference type="RefSeq" id="WP_286279077.1">
    <property type="nucleotide sequence ID" value="NZ_AP027731.1"/>
</dbReference>
<dbReference type="PROSITE" id="PS51077">
    <property type="entry name" value="HTH_ICLR"/>
    <property type="match status" value="1"/>
</dbReference>
<dbReference type="InterPro" id="IPR036390">
    <property type="entry name" value="WH_DNA-bd_sf"/>
</dbReference>
<name>A0ABM8GC83_9MICO</name>
<feature type="domain" description="HTH iclR-type" evidence="4">
    <location>
        <begin position="21"/>
        <end position="82"/>
    </location>
</feature>
<accession>A0ABM8GC83</accession>
<keyword evidence="3" id="KW-0804">Transcription</keyword>
<feature type="domain" description="IclR-ED" evidence="5">
    <location>
        <begin position="83"/>
        <end position="242"/>
    </location>
</feature>
<dbReference type="PANTHER" id="PTHR30136">
    <property type="entry name" value="HELIX-TURN-HELIX TRANSCRIPTIONAL REGULATOR, ICLR FAMILY"/>
    <property type="match status" value="1"/>
</dbReference>
<dbReference type="SMART" id="SM00346">
    <property type="entry name" value="HTH_ICLR"/>
    <property type="match status" value="1"/>
</dbReference>
<evidence type="ECO:0000256" key="1">
    <source>
        <dbReference type="ARBA" id="ARBA00023015"/>
    </source>
</evidence>
<evidence type="ECO:0000313" key="6">
    <source>
        <dbReference type="EMBL" id="BDZ45853.1"/>
    </source>
</evidence>
<evidence type="ECO:0000256" key="2">
    <source>
        <dbReference type="ARBA" id="ARBA00023125"/>
    </source>
</evidence>
<dbReference type="InterPro" id="IPR050707">
    <property type="entry name" value="HTH_MetabolicPath_Reg"/>
</dbReference>
<evidence type="ECO:0000259" key="4">
    <source>
        <dbReference type="PROSITE" id="PS51077"/>
    </source>
</evidence>
<dbReference type="PANTHER" id="PTHR30136:SF7">
    <property type="entry name" value="HTH-TYPE TRANSCRIPTIONAL REGULATOR KDGR-RELATED"/>
    <property type="match status" value="1"/>
</dbReference>
<evidence type="ECO:0000313" key="7">
    <source>
        <dbReference type="Proteomes" id="UP001321498"/>
    </source>
</evidence>
<keyword evidence="1" id="KW-0805">Transcription regulation</keyword>
<dbReference type="Gene3D" id="1.10.10.10">
    <property type="entry name" value="Winged helix-like DNA-binding domain superfamily/Winged helix DNA-binding domain"/>
    <property type="match status" value="1"/>
</dbReference>
<gene>
    <name evidence="6" type="primary">kdgR</name>
    <name evidence="6" type="ORF">GCM10025866_17620</name>
</gene>
<protein>
    <submittedName>
        <fullName evidence="6">Transcriptional regulator</fullName>
    </submittedName>
</protein>
<evidence type="ECO:0000259" key="5">
    <source>
        <dbReference type="PROSITE" id="PS51078"/>
    </source>
</evidence>
<dbReference type="InterPro" id="IPR036388">
    <property type="entry name" value="WH-like_DNA-bd_sf"/>
</dbReference>
<dbReference type="EMBL" id="AP027731">
    <property type="protein sequence ID" value="BDZ45853.1"/>
    <property type="molecule type" value="Genomic_DNA"/>
</dbReference>
<dbReference type="InterPro" id="IPR014757">
    <property type="entry name" value="Tscrpt_reg_IclR_C"/>
</dbReference>
<dbReference type="Pfam" id="PF09339">
    <property type="entry name" value="HTH_IclR"/>
    <property type="match status" value="1"/>
</dbReference>
<dbReference type="SUPFAM" id="SSF55781">
    <property type="entry name" value="GAF domain-like"/>
    <property type="match status" value="1"/>
</dbReference>
<dbReference type="PROSITE" id="PS51078">
    <property type="entry name" value="ICLR_ED"/>
    <property type="match status" value="1"/>
</dbReference>
<dbReference type="Gene3D" id="3.30.450.40">
    <property type="match status" value="2"/>
</dbReference>